<keyword evidence="1" id="KW-0472">Membrane</keyword>
<sequence length="83" mass="9222">MNHFPYQQPYPYEDGFREDDERFFFGPFAGGLLGGFLGGAIAPGLYGGGGFYGPRPPYYRPPYYGGYYGGGGYYGRPPYGGFW</sequence>
<dbReference type="RefSeq" id="WP_181471661.1">
    <property type="nucleotide sequence ID" value="NZ_JACEFG010000001.1"/>
</dbReference>
<evidence type="ECO:0000313" key="3">
    <source>
        <dbReference type="Proteomes" id="UP000571017"/>
    </source>
</evidence>
<proteinExistence type="predicted"/>
<keyword evidence="3" id="KW-1185">Reference proteome</keyword>
<feature type="transmembrane region" description="Helical" evidence="1">
    <location>
        <begin position="23"/>
        <end position="46"/>
    </location>
</feature>
<name>A0A838CSU5_9BACI</name>
<dbReference type="EMBL" id="JACEFG010000001">
    <property type="protein sequence ID" value="MBA2174676.1"/>
    <property type="molecule type" value="Genomic_DNA"/>
</dbReference>
<keyword evidence="1" id="KW-0812">Transmembrane</keyword>
<evidence type="ECO:0000256" key="1">
    <source>
        <dbReference type="SAM" id="Phobius"/>
    </source>
</evidence>
<protein>
    <submittedName>
        <fullName evidence="2">Uncharacterized protein</fullName>
    </submittedName>
</protein>
<dbReference type="AlphaFoldDB" id="A0A838CSU5"/>
<comment type="caution">
    <text evidence="2">The sequence shown here is derived from an EMBL/GenBank/DDBJ whole genome shotgun (WGS) entry which is preliminary data.</text>
</comment>
<organism evidence="2 3">
    <name type="scientific">Halobacillus locisalis</name>
    <dbReference type="NCBI Taxonomy" id="220753"/>
    <lineage>
        <taxon>Bacteria</taxon>
        <taxon>Bacillati</taxon>
        <taxon>Bacillota</taxon>
        <taxon>Bacilli</taxon>
        <taxon>Bacillales</taxon>
        <taxon>Bacillaceae</taxon>
        <taxon>Halobacillus</taxon>
    </lineage>
</organism>
<dbReference type="Proteomes" id="UP000571017">
    <property type="component" value="Unassembled WGS sequence"/>
</dbReference>
<keyword evidence="1" id="KW-1133">Transmembrane helix</keyword>
<evidence type="ECO:0000313" key="2">
    <source>
        <dbReference type="EMBL" id="MBA2174676.1"/>
    </source>
</evidence>
<reference evidence="2 3" key="1">
    <citation type="journal article" date="2004" name="Extremophiles">
        <title>Halobacillus locisalis sp. nov., a halophilic bacterium isolated from a marine solar saltern of the Yellow Sea in Korea.</title>
        <authorList>
            <person name="Yoon J.H."/>
            <person name="Kang K.H."/>
            <person name="Oh T.K."/>
            <person name="Park Y.H."/>
        </authorList>
    </citation>
    <scope>NUCLEOTIDE SEQUENCE [LARGE SCALE GENOMIC DNA]</scope>
    <source>
        <strain evidence="2 3">KCTC 3788</strain>
    </source>
</reference>
<accession>A0A838CSU5</accession>
<gene>
    <name evidence="2" type="ORF">H0266_07095</name>
</gene>